<dbReference type="GO" id="GO:0004535">
    <property type="term" value="F:poly(A)-specific ribonuclease activity"/>
    <property type="evidence" value="ECO:0007669"/>
    <property type="project" value="TreeGrafter"/>
</dbReference>
<dbReference type="EMBL" id="UZAD01013132">
    <property type="protein sequence ID" value="VDN89448.1"/>
    <property type="molecule type" value="Genomic_DNA"/>
</dbReference>
<protein>
    <submittedName>
        <fullName evidence="4">USP domain-containing protein</fullName>
    </submittedName>
</protein>
<dbReference type="PANTHER" id="PTHR15728:SF0">
    <property type="entry name" value="PAN2-PAN3 DEADENYLATION COMPLEX CATALYTIC SUBUNIT PAN2"/>
    <property type="match status" value="1"/>
</dbReference>
<gene>
    <name evidence="2" type="ORF">BPAG_LOCUS8262</name>
</gene>
<dbReference type="InterPro" id="IPR028889">
    <property type="entry name" value="USP"/>
</dbReference>
<dbReference type="Pfam" id="PF13423">
    <property type="entry name" value="UCH_1"/>
    <property type="match status" value="1"/>
</dbReference>
<dbReference type="STRING" id="6280.A0A0N4TJ42"/>
<dbReference type="PROSITE" id="PS50235">
    <property type="entry name" value="USP_3"/>
    <property type="match status" value="1"/>
</dbReference>
<reference evidence="4" key="1">
    <citation type="submission" date="2017-02" db="UniProtKB">
        <authorList>
            <consortium name="WormBaseParasite"/>
        </authorList>
    </citation>
    <scope>IDENTIFICATION</scope>
</reference>
<dbReference type="Pfam" id="PF20770">
    <property type="entry name" value="PAN2_N"/>
    <property type="match status" value="1"/>
</dbReference>
<dbReference type="GO" id="GO:0000932">
    <property type="term" value="C:P-body"/>
    <property type="evidence" value="ECO:0007669"/>
    <property type="project" value="TreeGrafter"/>
</dbReference>
<dbReference type="GO" id="GO:0031251">
    <property type="term" value="C:PAN complex"/>
    <property type="evidence" value="ECO:0007669"/>
    <property type="project" value="TreeGrafter"/>
</dbReference>
<dbReference type="SUPFAM" id="SSF54001">
    <property type="entry name" value="Cysteine proteinases"/>
    <property type="match status" value="1"/>
</dbReference>
<dbReference type="WBParaSite" id="BPAG_0000830001-mRNA-1">
    <property type="protein sequence ID" value="BPAG_0000830001-mRNA-1"/>
    <property type="gene ID" value="BPAG_0000830001"/>
</dbReference>
<evidence type="ECO:0000259" key="1">
    <source>
        <dbReference type="PROSITE" id="PS50235"/>
    </source>
</evidence>
<keyword evidence="3" id="KW-1185">Reference proteome</keyword>
<dbReference type="PANTHER" id="PTHR15728">
    <property type="entry name" value="DEADENYLATION COMPLEX CATALYTIC SUBUNIT PAN2"/>
    <property type="match status" value="1"/>
</dbReference>
<dbReference type="InterPro" id="IPR036397">
    <property type="entry name" value="RNaseH_sf"/>
</dbReference>
<accession>A0A0N4TJ42</accession>
<feature type="domain" description="USP" evidence="1">
    <location>
        <begin position="485"/>
        <end position="857"/>
    </location>
</feature>
<proteinExistence type="predicted"/>
<dbReference type="InterPro" id="IPR028881">
    <property type="entry name" value="PAN2_UCH_dom"/>
</dbReference>
<dbReference type="InterPro" id="IPR038765">
    <property type="entry name" value="Papain-like_cys_pep_sf"/>
</dbReference>
<dbReference type="GO" id="GO:0003676">
    <property type="term" value="F:nucleic acid binding"/>
    <property type="evidence" value="ECO:0007669"/>
    <property type="project" value="InterPro"/>
</dbReference>
<evidence type="ECO:0000313" key="4">
    <source>
        <dbReference type="WBParaSite" id="BPAG_0000830001-mRNA-1"/>
    </source>
</evidence>
<sequence>MRMYGSSPGHSENVLISADGLTSMNNEARIPEGGFALLSTTSQNAALAHFITALTFDPYQELLWTGNNTGRVVSFYGAQLDKYTAFLSSTNSSIRALLASETVIFSLTSKRLRANRRQGISLFTHMSDHMTDLTCMHRLSDVPHKLLLGGNQQQIIQFDVETQKEIRIVSVKQKNCLALRSNQKFLFSSDSEGNVTLRHLTTVDAIHALQAHQGSIADFDVCGNKLITCGYSPRMGKMAGDRFIMIYDLRTLRSLPPVPLPMAPSYCRFLPSYSDGRIMVCSQSGELIVMDLNEQSSQMPIQLDTNGFAITSLDVSTSKQCIAFGDQTGLIHLFSDRMEPIFNENSWGTDFPDPIAFHPPVNIDDPEPSYGVFPLPFPVDDHYASDWPEQLCIRRFRQPDPISEKVIDSMRMVQFVGYAHNPRAGTSLRGFNVCPYTSSTHDKCSNAMKNDDILHIPKFYLRTEGKLTSKAEEIDFKRYNRTEFNALENSVETSPACMLLLAMYHLMNVRTVFLSHFCYLEGCISCEMNLLFRLLTDRPVSSVVSAKNFMKTFRSIDDGKKWADAVANASLAQTVRLFMQVFSKILDKELSETTAGVALRKEMEISFTLNNHCIRCSEHYQSALAQLYISLAYPTSNEKIGFCTLLEKTLNCPEQNEAICQKCGKLARFASTRRVRLLPNILALDMTASTETEQAFWISHIQAFENRSVTAPNSVTEHKVKLCRYGTECRNPNCRYLHNDDSKCETNVLTTEGTTTYYECPHYIPNSVHIKITDGICTVSENKMENSTSFHLVAAIFIINEDEETQTEEHLVTAIRSKQDSCWILFNSWSVTRISENEALRLHACWKLPAILYYVQDRENGSKEGNRFFRGLILTVQKETNDFSFLPIPAAKNESRAIIPRSVFWNDLDSNKIKIPERGSKVAIYAKYAISEAGEKRVSEVFAVDEDGSCFISSVIKEPGIKSDMDNSQTLKRVSLKLLYLIQEKITIIGYKIEHLFEMLNIHVSEEQVKDIVLLYRSLFKRSLSLNALAQHFFGESVDEEETDPIDLARLSLRLYTKFNELKEADEADINIAVLTHALETNIS</sequence>
<dbReference type="Gene3D" id="3.90.70.10">
    <property type="entry name" value="Cysteine proteinases"/>
    <property type="match status" value="1"/>
</dbReference>
<dbReference type="FunFam" id="2.130.10.10:FF:000421">
    <property type="entry name" value="PAN2-PAN3 deadenylation complex catalytic subunit PAN2"/>
    <property type="match status" value="1"/>
</dbReference>
<evidence type="ECO:0000313" key="3">
    <source>
        <dbReference type="Proteomes" id="UP000278627"/>
    </source>
</evidence>
<dbReference type="InterPro" id="IPR036322">
    <property type="entry name" value="WD40_repeat_dom_sf"/>
</dbReference>
<organism evidence="4">
    <name type="scientific">Brugia pahangi</name>
    <name type="common">Filarial nematode worm</name>
    <dbReference type="NCBI Taxonomy" id="6280"/>
    <lineage>
        <taxon>Eukaryota</taxon>
        <taxon>Metazoa</taxon>
        <taxon>Ecdysozoa</taxon>
        <taxon>Nematoda</taxon>
        <taxon>Chromadorea</taxon>
        <taxon>Rhabditida</taxon>
        <taxon>Spirurina</taxon>
        <taxon>Spiruromorpha</taxon>
        <taxon>Filarioidea</taxon>
        <taxon>Onchocercidae</taxon>
        <taxon>Brugia</taxon>
    </lineage>
</organism>
<dbReference type="Proteomes" id="UP000278627">
    <property type="component" value="Unassembled WGS sequence"/>
</dbReference>
<dbReference type="InterPro" id="IPR048841">
    <property type="entry name" value="PAN2_N"/>
</dbReference>
<name>A0A0N4TJ42_BRUPA</name>
<dbReference type="GO" id="GO:0000289">
    <property type="term" value="P:nuclear-transcribed mRNA poly(A) tail shortening"/>
    <property type="evidence" value="ECO:0007669"/>
    <property type="project" value="TreeGrafter"/>
</dbReference>
<reference evidence="2 3" key="2">
    <citation type="submission" date="2018-11" db="EMBL/GenBank/DDBJ databases">
        <authorList>
            <consortium name="Pathogen Informatics"/>
        </authorList>
    </citation>
    <scope>NUCLEOTIDE SEQUENCE [LARGE SCALE GENOMIC DNA]</scope>
</reference>
<dbReference type="InterPro" id="IPR015943">
    <property type="entry name" value="WD40/YVTN_repeat-like_dom_sf"/>
</dbReference>
<dbReference type="InterPro" id="IPR050785">
    <property type="entry name" value="PAN2-PAN3_catalytic_subunit"/>
</dbReference>
<evidence type="ECO:0000313" key="2">
    <source>
        <dbReference type="EMBL" id="VDN89448.1"/>
    </source>
</evidence>
<dbReference type="Gene3D" id="3.30.420.10">
    <property type="entry name" value="Ribonuclease H-like superfamily/Ribonuclease H"/>
    <property type="match status" value="1"/>
</dbReference>
<dbReference type="SUPFAM" id="SSF50978">
    <property type="entry name" value="WD40 repeat-like"/>
    <property type="match status" value="1"/>
</dbReference>
<dbReference type="AlphaFoldDB" id="A0A0N4TJ42"/>
<dbReference type="Gene3D" id="2.130.10.10">
    <property type="entry name" value="YVTN repeat-like/Quinoprotein amine dehydrogenase"/>
    <property type="match status" value="1"/>
</dbReference>